<evidence type="ECO:0000313" key="2">
    <source>
        <dbReference type="EMBL" id="PIR76228.1"/>
    </source>
</evidence>
<protein>
    <submittedName>
        <fullName evidence="2">Uncharacterized protein</fullName>
    </submittedName>
</protein>
<evidence type="ECO:0000313" key="3">
    <source>
        <dbReference type="Proteomes" id="UP000231530"/>
    </source>
</evidence>
<reference evidence="3" key="1">
    <citation type="submission" date="2017-09" db="EMBL/GenBank/DDBJ databases">
        <title>Depth-based differentiation of microbial function through sediment-hosted aquifers and enrichment of novel symbionts in the deep terrestrial subsurface.</title>
        <authorList>
            <person name="Probst A.J."/>
            <person name="Ladd B."/>
            <person name="Jarett J.K."/>
            <person name="Geller-Mcgrath D.E."/>
            <person name="Sieber C.M.K."/>
            <person name="Emerson J.B."/>
            <person name="Anantharaman K."/>
            <person name="Thomas B.C."/>
            <person name="Malmstrom R."/>
            <person name="Stieglmeier M."/>
            <person name="Klingl A."/>
            <person name="Woyke T."/>
            <person name="Ryan C.M."/>
            <person name="Banfield J.F."/>
        </authorList>
    </citation>
    <scope>NUCLEOTIDE SEQUENCE [LARGE SCALE GENOMIC DNA]</scope>
</reference>
<dbReference type="Proteomes" id="UP000231530">
    <property type="component" value="Unassembled WGS sequence"/>
</dbReference>
<dbReference type="EMBL" id="PFBY01000036">
    <property type="protein sequence ID" value="PIR76228.1"/>
    <property type="molecule type" value="Genomic_DNA"/>
</dbReference>
<proteinExistence type="predicted"/>
<sequence length="390" mass="42559">MNRLNDPDAPRERSFLVRFLIVLPFLVLLSLNLSCAGDQQPVVDDSTEIDQFTQRLDQLEGRVQAMEGERLFYTTMNSELNTKVAELKQKLALLTETFTIVGADTPNPFDDHLYINKDVDMGPNQLQAGRVMAQYVSADMGSFIDSWVQGVAHVGMLGLKNGDVHEYYLNATDVEWIQQVSPKLHLSYNFDGSSWFSVLTDDGIHTSNVYASDQLVTSYLQASEGSYLVGDLTVGGSITANSADFAQDVTVNHDLLVKHDSRFGGSTAETAQALIGNMGMHVNGIVSMPGYLNQVKLTWLDHASQFISFVQSPDDNKWFAKVEGAKFATYGGFSAANVNQDENALTVNGDVFIAGPNGTAGHVSIYGDVSVQGTIDASCQWDIASCQSQP</sequence>
<organism evidence="2 3">
    <name type="scientific">Candidatus Magasanikbacteria bacterium CG10_big_fil_rev_8_21_14_0_10_42_10</name>
    <dbReference type="NCBI Taxonomy" id="1974649"/>
    <lineage>
        <taxon>Bacteria</taxon>
        <taxon>Candidatus Magasanikiibacteriota</taxon>
    </lineage>
</organism>
<comment type="caution">
    <text evidence="2">The sequence shown here is derived from an EMBL/GenBank/DDBJ whole genome shotgun (WGS) entry which is preliminary data.</text>
</comment>
<dbReference type="AlphaFoldDB" id="A0A2H0TVP2"/>
<keyword evidence="1" id="KW-0175">Coiled coil</keyword>
<gene>
    <name evidence="2" type="ORF">COU32_03080</name>
</gene>
<accession>A0A2H0TVP2</accession>
<feature type="coiled-coil region" evidence="1">
    <location>
        <begin position="49"/>
        <end position="97"/>
    </location>
</feature>
<name>A0A2H0TVP2_9BACT</name>
<evidence type="ECO:0000256" key="1">
    <source>
        <dbReference type="SAM" id="Coils"/>
    </source>
</evidence>